<evidence type="ECO:0000256" key="12">
    <source>
        <dbReference type="ARBA" id="ARBA00023288"/>
    </source>
</evidence>
<feature type="region of interest" description="Disordered" evidence="14">
    <location>
        <begin position="440"/>
        <end position="528"/>
    </location>
</feature>
<keyword evidence="11" id="KW-1015">Disulfide bond</keyword>
<evidence type="ECO:0000256" key="4">
    <source>
        <dbReference type="ARBA" id="ARBA00010031"/>
    </source>
</evidence>
<name>A0AAD4IJL3_9PLEO</name>
<keyword evidence="19" id="KW-1185">Reference proteome</keyword>
<dbReference type="Proteomes" id="UP001199106">
    <property type="component" value="Unassembled WGS sequence"/>
</dbReference>
<keyword evidence="10 15" id="KW-0472">Membrane</keyword>
<reference evidence="18" key="1">
    <citation type="submission" date="2021-07" db="EMBL/GenBank/DDBJ databases">
        <title>Genome Resource of American Ginseng Black Spot Pathogen Alternaria panax.</title>
        <authorList>
            <person name="Qiu C."/>
            <person name="Wang W."/>
            <person name="Liu Z."/>
        </authorList>
    </citation>
    <scope>NUCLEOTIDE SEQUENCE</scope>
    <source>
        <strain evidence="18">BNCC115425</strain>
    </source>
</reference>
<accession>A0AAD4IJL3</accession>
<evidence type="ECO:0000256" key="16">
    <source>
        <dbReference type="SAM" id="SignalP"/>
    </source>
</evidence>
<keyword evidence="6" id="KW-0336">GPI-anchor</keyword>
<comment type="caution">
    <text evidence="18">The sequence shown here is derived from an EMBL/GenBank/DDBJ whole genome shotgun (WGS) entry which is preliminary data.</text>
</comment>
<feature type="transmembrane region" description="Helical" evidence="15">
    <location>
        <begin position="181"/>
        <end position="204"/>
    </location>
</feature>
<feature type="compositionally biased region" description="Basic and acidic residues" evidence="14">
    <location>
        <begin position="461"/>
        <end position="470"/>
    </location>
</feature>
<dbReference type="PANTHER" id="PTHR33048">
    <property type="entry name" value="PTH11-LIKE INTEGRAL MEMBRANE PROTEIN (AFU_ORTHOLOGUE AFUA_5G11245)"/>
    <property type="match status" value="1"/>
</dbReference>
<dbReference type="PANTHER" id="PTHR33048:SF160">
    <property type="entry name" value="SAT4 FAMILY MEMBRANE PROTEIN"/>
    <property type="match status" value="1"/>
</dbReference>
<dbReference type="EMBL" id="JAANER010000001">
    <property type="protein sequence ID" value="KAG9195767.1"/>
    <property type="molecule type" value="Genomic_DNA"/>
</dbReference>
<feature type="region of interest" description="Disordered" evidence="14">
    <location>
        <begin position="379"/>
        <end position="401"/>
    </location>
</feature>
<feature type="compositionally biased region" description="Polar residues" evidence="14">
    <location>
        <begin position="486"/>
        <end position="496"/>
    </location>
</feature>
<keyword evidence="8 16" id="KW-0732">Signal</keyword>
<evidence type="ECO:0000256" key="15">
    <source>
        <dbReference type="SAM" id="Phobius"/>
    </source>
</evidence>
<feature type="chain" id="PRO_5042041625" description="CFEM domain-containing protein" evidence="16">
    <location>
        <begin position="19"/>
        <end position="528"/>
    </location>
</feature>
<evidence type="ECO:0000256" key="2">
    <source>
        <dbReference type="ARBA" id="ARBA00004589"/>
    </source>
</evidence>
<evidence type="ECO:0000256" key="11">
    <source>
        <dbReference type="ARBA" id="ARBA00023157"/>
    </source>
</evidence>
<evidence type="ECO:0000313" key="18">
    <source>
        <dbReference type="EMBL" id="KAG9195767.1"/>
    </source>
</evidence>
<gene>
    <name evidence="18" type="ORF">G6011_00888</name>
</gene>
<keyword evidence="7 15" id="KW-0812">Transmembrane</keyword>
<dbReference type="GO" id="GO:0098552">
    <property type="term" value="C:side of membrane"/>
    <property type="evidence" value="ECO:0007669"/>
    <property type="project" value="UniProtKB-KW"/>
</dbReference>
<evidence type="ECO:0000259" key="17">
    <source>
        <dbReference type="SMART" id="SM00747"/>
    </source>
</evidence>
<dbReference type="GO" id="GO:0005576">
    <property type="term" value="C:extracellular region"/>
    <property type="evidence" value="ECO:0007669"/>
    <property type="project" value="UniProtKB-SubCell"/>
</dbReference>
<organism evidence="18 19">
    <name type="scientific">Alternaria panax</name>
    <dbReference type="NCBI Taxonomy" id="48097"/>
    <lineage>
        <taxon>Eukaryota</taxon>
        <taxon>Fungi</taxon>
        <taxon>Dikarya</taxon>
        <taxon>Ascomycota</taxon>
        <taxon>Pezizomycotina</taxon>
        <taxon>Dothideomycetes</taxon>
        <taxon>Pleosporomycetidae</taxon>
        <taxon>Pleosporales</taxon>
        <taxon>Pleosporineae</taxon>
        <taxon>Pleosporaceae</taxon>
        <taxon>Alternaria</taxon>
        <taxon>Alternaria sect. Panax</taxon>
    </lineage>
</organism>
<dbReference type="InterPro" id="IPR052337">
    <property type="entry name" value="SAT4-like"/>
</dbReference>
<dbReference type="InterPro" id="IPR049326">
    <property type="entry name" value="Rhodopsin_dom_fungi"/>
</dbReference>
<keyword evidence="6" id="KW-0325">Glycoprotein</keyword>
<comment type="similarity">
    <text evidence="13">Belongs to the SAT4 family.</text>
</comment>
<feature type="transmembrane region" description="Helical" evidence="15">
    <location>
        <begin position="139"/>
        <end position="161"/>
    </location>
</feature>
<sequence length="528" mass="58762">MKFFSAFLFLVFAPLSFAQSQNGTDVLALAVKNLPPCALKCTLTIVTASPCELTDFECIKDNATLLENLTGCVLGSCKPKEALTAKRFLADMMKTPIRNKTVQGTITTLVAGIASLIAFLLRAIARLPWFGGNWGVDDWVISGAMVLIVPLSICAYILNQIGLGQDMWYVPFDNITKILEIFYYTELLYLASVALTKIAILLFYLRIFPHQGLRRIIYATIVVCIMYIIAFVTATALQCIPIRIAWQHWDGEHHGQCINLNADAWASAAVNIILDLVVIVLPMRELSKLAMSRRRKLGIMLMFLGGGFVTIVSIVRLKFMIQFAQTTNVTWDYLPIGYWSAVEAQVGAIIACLPAIRQLQRSIRERIWPKKETASQYYFEENSRNSSKKSKQSNGSKDLKSRIWLPKTDRSQLSTLGLSRADKEDFVRLDEFEMGIGKGCGKEGVVETGNGTPTRSSSDGSLDRSFKSNEDVQSLAAGSAPIVGSPMSSIMVQSEYSVDRGSPHASEIQALPQYHPKRENSRDTRRWL</sequence>
<dbReference type="AlphaFoldDB" id="A0AAD4IJL3"/>
<dbReference type="Pfam" id="PF20684">
    <property type="entry name" value="Fung_rhodopsin"/>
    <property type="match status" value="1"/>
</dbReference>
<dbReference type="SMART" id="SM00747">
    <property type="entry name" value="CFEM"/>
    <property type="match status" value="1"/>
</dbReference>
<evidence type="ECO:0000256" key="3">
    <source>
        <dbReference type="ARBA" id="ARBA00004613"/>
    </source>
</evidence>
<feature type="transmembrane region" description="Helical" evidence="15">
    <location>
        <begin position="297"/>
        <end position="316"/>
    </location>
</feature>
<dbReference type="InterPro" id="IPR008427">
    <property type="entry name" value="Extracellular_membr_CFEM_dom"/>
</dbReference>
<proteinExistence type="inferred from homology"/>
<evidence type="ECO:0000313" key="19">
    <source>
        <dbReference type="Proteomes" id="UP001199106"/>
    </source>
</evidence>
<evidence type="ECO:0000256" key="8">
    <source>
        <dbReference type="ARBA" id="ARBA00022729"/>
    </source>
</evidence>
<dbReference type="Pfam" id="PF05730">
    <property type="entry name" value="CFEM"/>
    <property type="match status" value="1"/>
</dbReference>
<feature type="compositionally biased region" description="Basic and acidic residues" evidence="14">
    <location>
        <begin position="516"/>
        <end position="528"/>
    </location>
</feature>
<evidence type="ECO:0000256" key="5">
    <source>
        <dbReference type="ARBA" id="ARBA00022525"/>
    </source>
</evidence>
<feature type="domain" description="CFEM" evidence="17">
    <location>
        <begin position="30"/>
        <end position="94"/>
    </location>
</feature>
<feature type="signal peptide" evidence="16">
    <location>
        <begin position="1"/>
        <end position="18"/>
    </location>
</feature>
<evidence type="ECO:0000256" key="1">
    <source>
        <dbReference type="ARBA" id="ARBA00004141"/>
    </source>
</evidence>
<comment type="subcellular location">
    <subcellularLocation>
        <location evidence="2">Membrane</location>
        <topology evidence="2">Lipid-anchor</topology>
        <topology evidence="2">GPI-anchor</topology>
    </subcellularLocation>
    <subcellularLocation>
        <location evidence="1">Membrane</location>
        <topology evidence="1">Multi-pass membrane protein</topology>
    </subcellularLocation>
    <subcellularLocation>
        <location evidence="3">Secreted</location>
    </subcellularLocation>
</comment>
<evidence type="ECO:0000256" key="7">
    <source>
        <dbReference type="ARBA" id="ARBA00022692"/>
    </source>
</evidence>
<keyword evidence="12" id="KW-0449">Lipoprotein</keyword>
<evidence type="ECO:0000256" key="9">
    <source>
        <dbReference type="ARBA" id="ARBA00022989"/>
    </source>
</evidence>
<keyword evidence="5" id="KW-0964">Secreted</keyword>
<keyword evidence="9 15" id="KW-1133">Transmembrane helix</keyword>
<feature type="transmembrane region" description="Helical" evidence="15">
    <location>
        <begin position="106"/>
        <end position="127"/>
    </location>
</feature>
<feature type="transmembrane region" description="Helical" evidence="15">
    <location>
        <begin position="216"/>
        <end position="244"/>
    </location>
</feature>
<evidence type="ECO:0000256" key="14">
    <source>
        <dbReference type="SAM" id="MobiDB-lite"/>
    </source>
</evidence>
<feature type="compositionally biased region" description="Polar residues" evidence="14">
    <location>
        <begin position="449"/>
        <end position="460"/>
    </location>
</feature>
<feature type="transmembrane region" description="Helical" evidence="15">
    <location>
        <begin position="336"/>
        <end position="356"/>
    </location>
</feature>
<evidence type="ECO:0000256" key="6">
    <source>
        <dbReference type="ARBA" id="ARBA00022622"/>
    </source>
</evidence>
<evidence type="ECO:0000256" key="13">
    <source>
        <dbReference type="ARBA" id="ARBA00038359"/>
    </source>
</evidence>
<comment type="similarity">
    <text evidence="4">Belongs to the RBT5 family.</text>
</comment>
<evidence type="ECO:0000256" key="10">
    <source>
        <dbReference type="ARBA" id="ARBA00023136"/>
    </source>
</evidence>
<protein>
    <recommendedName>
        <fullName evidence="17">CFEM domain-containing protein</fullName>
    </recommendedName>
</protein>